<comment type="caution">
    <text evidence="2">The sequence shown here is derived from an EMBL/GenBank/DDBJ whole genome shotgun (WGS) entry which is preliminary data.</text>
</comment>
<dbReference type="Proteomes" id="UP000188929">
    <property type="component" value="Unassembled WGS sequence"/>
</dbReference>
<proteinExistence type="predicted"/>
<evidence type="ECO:0000313" key="3">
    <source>
        <dbReference type="Proteomes" id="UP000188929"/>
    </source>
</evidence>
<evidence type="ECO:0000256" key="1">
    <source>
        <dbReference type="SAM" id="MobiDB-lite"/>
    </source>
</evidence>
<feature type="region of interest" description="Disordered" evidence="1">
    <location>
        <begin position="1"/>
        <end position="38"/>
    </location>
</feature>
<protein>
    <submittedName>
        <fullName evidence="2">Uncharacterized protein</fullName>
    </submittedName>
</protein>
<evidence type="ECO:0000313" key="2">
    <source>
        <dbReference type="EMBL" id="ONH26215.1"/>
    </source>
</evidence>
<accession>A0A1V2I573</accession>
<dbReference type="AlphaFoldDB" id="A0A1V2I573"/>
<keyword evidence="3" id="KW-1185">Reference proteome</keyword>
<reference evidence="3" key="1">
    <citation type="submission" date="2016-10" db="EMBL/GenBank/DDBJ databases">
        <title>Frankia sp. NRRL B-16386 Genome sequencing.</title>
        <authorList>
            <person name="Ghodhbane-Gtari F."/>
            <person name="Swanson E."/>
            <person name="Gueddou A."/>
            <person name="Hezbri K."/>
            <person name="Ktari K."/>
            <person name="Nouioui I."/>
            <person name="Morris K."/>
            <person name="Simpson S."/>
            <person name="Abebe-Akele F."/>
            <person name="Thomas K."/>
            <person name="Gtari M."/>
            <person name="Tisa L.S."/>
        </authorList>
    </citation>
    <scope>NUCLEOTIDE SEQUENCE [LARGE SCALE GENOMIC DNA]</scope>
    <source>
        <strain evidence="3">NRRL B-16386</strain>
    </source>
</reference>
<dbReference type="EMBL" id="MOMC01000052">
    <property type="protein sequence ID" value="ONH26215.1"/>
    <property type="molecule type" value="Genomic_DNA"/>
</dbReference>
<sequence>MAAGVRAAGTGRNSGRRRPPAVASLGGQRPAPGAADLPRPRLVRAAIRPRGRPSLQVGADCFPLPLCATYRVDKIGAGRRLV</sequence>
<name>A0A1V2I573_9ACTN</name>
<gene>
    <name evidence="2" type="ORF">BL253_25095</name>
</gene>
<organism evidence="2 3">
    <name type="scientific">Pseudofrankia asymbiotica</name>
    <dbReference type="NCBI Taxonomy" id="1834516"/>
    <lineage>
        <taxon>Bacteria</taxon>
        <taxon>Bacillati</taxon>
        <taxon>Actinomycetota</taxon>
        <taxon>Actinomycetes</taxon>
        <taxon>Frankiales</taxon>
        <taxon>Frankiaceae</taxon>
        <taxon>Pseudofrankia</taxon>
    </lineage>
</organism>